<proteinExistence type="predicted"/>
<organism evidence="1 2">
    <name type="scientific">Undibacterium macrobrachii</name>
    <dbReference type="NCBI Taxonomy" id="1119058"/>
    <lineage>
        <taxon>Bacteria</taxon>
        <taxon>Pseudomonadati</taxon>
        <taxon>Pseudomonadota</taxon>
        <taxon>Betaproteobacteria</taxon>
        <taxon>Burkholderiales</taxon>
        <taxon>Oxalobacteraceae</taxon>
        <taxon>Undibacterium</taxon>
    </lineage>
</organism>
<dbReference type="Proteomes" id="UP000620127">
    <property type="component" value="Unassembled WGS sequence"/>
</dbReference>
<comment type="caution">
    <text evidence="1">The sequence shown here is derived from an EMBL/GenBank/DDBJ whole genome shotgun (WGS) entry which is preliminary data.</text>
</comment>
<name>A0ABQ2XBS9_9BURK</name>
<dbReference type="EMBL" id="BMYT01000002">
    <property type="protein sequence ID" value="GGX09631.1"/>
    <property type="molecule type" value="Genomic_DNA"/>
</dbReference>
<keyword evidence="2" id="KW-1185">Reference proteome</keyword>
<evidence type="ECO:0000313" key="2">
    <source>
        <dbReference type="Proteomes" id="UP000620127"/>
    </source>
</evidence>
<sequence length="144" mass="16790">MEPWNINETRQHIARLFGRDQLLVAKDSLRSIDDRMTYAAIHYQDAANLIDAYVNEHLKNASLFEVLYLDDENFSTDFNFFIRKVGAHLIACIQSIHTLPDILAHAIYYSLAINLTQKPIKERMITASSVGKRHWKFLTRIHYV</sequence>
<dbReference type="RefSeq" id="WP_189345411.1">
    <property type="nucleotide sequence ID" value="NZ_BMYT01000002.1"/>
</dbReference>
<accession>A0ABQ2XBS9</accession>
<evidence type="ECO:0000313" key="1">
    <source>
        <dbReference type="EMBL" id="GGX09631.1"/>
    </source>
</evidence>
<reference evidence="2" key="1">
    <citation type="journal article" date="2019" name="Int. J. Syst. Evol. Microbiol.">
        <title>The Global Catalogue of Microorganisms (GCM) 10K type strain sequencing project: providing services to taxonomists for standard genome sequencing and annotation.</title>
        <authorList>
            <consortium name="The Broad Institute Genomics Platform"/>
            <consortium name="The Broad Institute Genome Sequencing Center for Infectious Disease"/>
            <person name="Wu L."/>
            <person name="Ma J."/>
        </authorList>
    </citation>
    <scope>NUCLEOTIDE SEQUENCE [LARGE SCALE GENOMIC DNA]</scope>
    <source>
        <strain evidence="2">KCTC 23916</strain>
    </source>
</reference>
<protein>
    <submittedName>
        <fullName evidence="1">Uncharacterized protein</fullName>
    </submittedName>
</protein>
<gene>
    <name evidence="1" type="ORF">GCM10011282_14820</name>
</gene>